<dbReference type="STRING" id="105696.A0A1Y2LWV5"/>
<feature type="transmembrane region" description="Helical" evidence="6">
    <location>
        <begin position="1001"/>
        <end position="1026"/>
    </location>
</feature>
<dbReference type="SUPFAM" id="SSF144083">
    <property type="entry name" value="Magnesium transport protein CorA, transmembrane region"/>
    <property type="match status" value="1"/>
</dbReference>
<feature type="region of interest" description="Disordered" evidence="5">
    <location>
        <begin position="157"/>
        <end position="235"/>
    </location>
</feature>
<dbReference type="InterPro" id="IPR045863">
    <property type="entry name" value="CorA_TM1_TM2"/>
</dbReference>
<protein>
    <submittedName>
        <fullName evidence="7">Uncharacterized protein</fullName>
    </submittedName>
</protein>
<dbReference type="OMA" id="SIWANGG"/>
<feature type="compositionally biased region" description="Basic residues" evidence="5">
    <location>
        <begin position="1042"/>
        <end position="1055"/>
    </location>
</feature>
<organism evidence="7 8">
    <name type="scientific">Epicoccum nigrum</name>
    <name type="common">Soil fungus</name>
    <name type="synonym">Epicoccum purpurascens</name>
    <dbReference type="NCBI Taxonomy" id="105696"/>
    <lineage>
        <taxon>Eukaryota</taxon>
        <taxon>Fungi</taxon>
        <taxon>Dikarya</taxon>
        <taxon>Ascomycota</taxon>
        <taxon>Pezizomycotina</taxon>
        <taxon>Dothideomycetes</taxon>
        <taxon>Pleosporomycetidae</taxon>
        <taxon>Pleosporales</taxon>
        <taxon>Pleosporineae</taxon>
        <taxon>Didymellaceae</taxon>
        <taxon>Epicoccum</taxon>
    </lineage>
</organism>
<dbReference type="AlphaFoldDB" id="A0A1Y2LWV5"/>
<dbReference type="GO" id="GO:0016020">
    <property type="term" value="C:membrane"/>
    <property type="evidence" value="ECO:0007669"/>
    <property type="project" value="UniProtKB-SubCell"/>
</dbReference>
<feature type="compositionally biased region" description="Polar residues" evidence="5">
    <location>
        <begin position="578"/>
        <end position="587"/>
    </location>
</feature>
<name>A0A1Y2LWV5_EPING</name>
<evidence type="ECO:0000256" key="3">
    <source>
        <dbReference type="ARBA" id="ARBA00022989"/>
    </source>
</evidence>
<feature type="region of interest" description="Disordered" evidence="5">
    <location>
        <begin position="1042"/>
        <end position="1078"/>
    </location>
</feature>
<accession>A0A1Y2LWV5</accession>
<evidence type="ECO:0000313" key="8">
    <source>
        <dbReference type="Proteomes" id="UP000193240"/>
    </source>
</evidence>
<feature type="compositionally biased region" description="Basic and acidic residues" evidence="5">
    <location>
        <begin position="600"/>
        <end position="609"/>
    </location>
</feature>
<keyword evidence="4 6" id="KW-0472">Membrane</keyword>
<evidence type="ECO:0000256" key="6">
    <source>
        <dbReference type="SAM" id="Phobius"/>
    </source>
</evidence>
<dbReference type="Proteomes" id="UP000193240">
    <property type="component" value="Unassembled WGS sequence"/>
</dbReference>
<dbReference type="EMBL" id="KZ107846">
    <property type="protein sequence ID" value="OSS48375.1"/>
    <property type="molecule type" value="Genomic_DNA"/>
</dbReference>
<sequence>MGGANEDARIEEAAAKSNTQHDRKGPVQETEHHSCTGTEKEGIGSLAADKTANLDNMQAKPDQEHDVQNIGGVGGSRDATRKVDAQPNADELGQKDPVNGAVLTRVAIIENDYHSPARSDPAHSIEARTSLDLLQKATRSHHGGVPEQAINIPLPESRATSSSSWGQFGLPALPPGQSRERLELRPEDVPLPSRRPKTKKKGAFLAWTEGNPKVSRAKKKESTKPGHAKGPPIDTELKNYRKNINRLAEHFPIFQNVAATGSDTRHEWSSRIVIHDRISADEAHATSRQEPFAGRSTVPAFNEFRKRLLNVTDDCVQRVVLVEDLSPKLIDLLGATFDIAPHVFEEHLDSSGYRRVDTEIDTKANTWNTRSNALGYSSIASVKWYRPVLPLIPMSQRFRTRLIRDRRPHAYCPFYGCPRHTLPLSATANIWRHFLELCPEPGIYHKGSRTEYPVGWEERATVWKRDLDGCEFVIVLLDPLPVVVVNEPRVQAAREARQQRLYTMGNFWIRKEEGGAMEHQTRSGGQSRKRQHVFDWIDTTAMPQGPAELTSPPPPPPPPPPPLNTALKQPAEARANDCSESMSISAGTTFTPAALRRRATRTEADRGDGEGVGWDSSAFAPPPPLQSSQRVAKPMAPPLVRPLPLETLLPADPPPLPPPSIALGHNEDSMSMETHGPFVPYHPIKARSSTAAQNDATFVTKHVRAYIESLEIPKPTLDELDYYLSRPTKGKTTNWDPLRALFRAIHDDTHSLVDIVRISLQRIREGTLDEDLMQKRVTFWRGLLHRLSYNLSELDQNLRAFLQFVHEPDTKARDLQYPSEKLANETRQTLKDCITLIDRSSHSLLAEMQIVDSRRSIAEAESVSKLTELAFVFIPLSFVASLFSMQVHELDGGVPAYRFVLVAIGFVVMAYAVRLSIRSSHLVDYKNRVFVQIRNDSRLQYNETIPTHTFLSWVGLNLGGAVFKSTKNFISVFAPLVLIIAMMCALLSPIVLLWLRGIDKGFSAVITVLLLLLDAVLVVPIASGVSGKIEFNPRERIREIRRRHNVKSKRRRMRRAGLDPDTTDESDSGTDDNSEDAK</sequence>
<keyword evidence="8" id="KW-1185">Reference proteome</keyword>
<feature type="transmembrane region" description="Helical" evidence="6">
    <location>
        <begin position="970"/>
        <end position="995"/>
    </location>
</feature>
<proteinExistence type="predicted"/>
<feature type="compositionally biased region" description="Basic and acidic residues" evidence="5">
    <location>
        <begin position="1"/>
        <end position="42"/>
    </location>
</feature>
<feature type="compositionally biased region" description="Basic and acidic residues" evidence="5">
    <location>
        <begin position="178"/>
        <end position="188"/>
    </location>
</feature>
<evidence type="ECO:0000256" key="2">
    <source>
        <dbReference type="ARBA" id="ARBA00022692"/>
    </source>
</evidence>
<keyword evidence="2 6" id="KW-0812">Transmembrane</keyword>
<evidence type="ECO:0000313" key="7">
    <source>
        <dbReference type="EMBL" id="OSS48375.1"/>
    </source>
</evidence>
<feature type="compositionally biased region" description="Acidic residues" evidence="5">
    <location>
        <begin position="1061"/>
        <end position="1078"/>
    </location>
</feature>
<feature type="transmembrane region" description="Helical" evidence="6">
    <location>
        <begin position="899"/>
        <end position="917"/>
    </location>
</feature>
<feature type="region of interest" description="Disordered" evidence="5">
    <location>
        <begin position="542"/>
        <end position="632"/>
    </location>
</feature>
<evidence type="ECO:0000256" key="5">
    <source>
        <dbReference type="SAM" id="MobiDB-lite"/>
    </source>
</evidence>
<reference evidence="7 8" key="1">
    <citation type="journal article" date="2017" name="Genome Announc.">
        <title>Genome sequence of the saprophytic ascomycete Epicoccum nigrum ICMP 19927 strain isolated from New Zealand.</title>
        <authorList>
            <person name="Fokin M."/>
            <person name="Fleetwood D."/>
            <person name="Weir B.S."/>
            <person name="Villas-Boas S.G."/>
        </authorList>
    </citation>
    <scope>NUCLEOTIDE SEQUENCE [LARGE SCALE GENOMIC DNA]</scope>
    <source>
        <strain evidence="7 8">ICMP 19927</strain>
    </source>
</reference>
<dbReference type="InParanoid" id="A0A1Y2LWV5"/>
<evidence type="ECO:0000256" key="4">
    <source>
        <dbReference type="ARBA" id="ARBA00023136"/>
    </source>
</evidence>
<evidence type="ECO:0000256" key="1">
    <source>
        <dbReference type="ARBA" id="ARBA00004141"/>
    </source>
</evidence>
<keyword evidence="3 6" id="KW-1133">Transmembrane helix</keyword>
<feature type="region of interest" description="Disordered" evidence="5">
    <location>
        <begin position="1"/>
        <end position="97"/>
    </location>
</feature>
<comment type="subcellular location">
    <subcellularLocation>
        <location evidence="1">Membrane</location>
        <topology evidence="1">Multi-pass membrane protein</topology>
    </subcellularLocation>
</comment>
<gene>
    <name evidence="7" type="ORF">B5807_07812</name>
</gene>
<feature type="compositionally biased region" description="Pro residues" evidence="5">
    <location>
        <begin position="551"/>
        <end position="563"/>
    </location>
</feature>
<dbReference type="Gene3D" id="1.20.58.340">
    <property type="entry name" value="Magnesium transport protein CorA, transmembrane region"/>
    <property type="match status" value="1"/>
</dbReference>